<protein>
    <submittedName>
        <fullName evidence="2">DUF4270 domain-containing protein</fullName>
    </submittedName>
</protein>
<feature type="signal peptide" evidence="1">
    <location>
        <begin position="1"/>
        <end position="21"/>
    </location>
</feature>
<accession>A0ABY9RD64</accession>
<keyword evidence="1" id="KW-0732">Signal</keyword>
<evidence type="ECO:0000313" key="2">
    <source>
        <dbReference type="EMBL" id="WMW78086.1"/>
    </source>
</evidence>
<sequence length="603" mass="67446">MMKTYFKILFLFLAFIFISCDKEFNTVGSDLIGDEHFVHDVDETATIKAYTVPTGEVQTNNLPTNPLGIYENDVFGTTKANFVTQLTLSTGNPDFGTNVQIENVVLYIPLFSTVATSSTDGSKTYTLDSIYAKNFILDQHIDDLDDKKFKLSVYENGYYLNTTDPNDDFLSNQKFYSDLDATINTWKKGHDGNGNSVANGMRLNDSPNASQNDQFYFNKNEIIVYKRKLINGNYVYVDANDVQLADQNDVSVRVVKERLAPGIYLELNKEYFKKKILQASSANIYNNNAFKEYFRGLYFQTEQISGVDPAMAMLNFSNAKLNIDYTSISTGATDASSKTFTITMGINAGANTVSLQQNNFSSDYITHLGSASNDISLPNNTVLGQNANLYLKGGKGSVVYIDLFGNNNIDAYGRSAELRQYREKGWLINDAYLTFFIDQNKMAALEKSEEPLRLYLFDATNQKALIDYTFDTSTNTNVKKSKVVHGGIIEVDANGKGTQYKIRITNYINNLFNSKEVDASKDINKNVRLGLCISETIATTSNYYYKTSKNLPNFQSQTTGQVQEVKYFPAASIMSPMGTVLHGTNATDAAKRLKLVINYTKPN</sequence>
<reference evidence="2" key="1">
    <citation type="submission" date="2023-09" db="EMBL/GenBank/DDBJ databases">
        <title>Flavobacterium sp. 20NA77.7 isolated from freshwater.</title>
        <authorList>
            <person name="Le V."/>
            <person name="Ko S.-R."/>
            <person name="Ahn C.-Y."/>
            <person name="Oh H.-M."/>
        </authorList>
    </citation>
    <scope>NUCLEOTIDE SEQUENCE</scope>
    <source>
        <strain evidence="2">20NA77.7</strain>
    </source>
</reference>
<proteinExistence type="predicted"/>
<name>A0ABY9RD64_9FLAO</name>
<dbReference type="PROSITE" id="PS51257">
    <property type="entry name" value="PROKAR_LIPOPROTEIN"/>
    <property type="match status" value="1"/>
</dbReference>
<dbReference type="InterPro" id="IPR025366">
    <property type="entry name" value="DUF4270"/>
</dbReference>
<feature type="chain" id="PRO_5046644931" evidence="1">
    <location>
        <begin position="22"/>
        <end position="603"/>
    </location>
</feature>
<organism evidence="2 3">
    <name type="scientific">Flavobacterium nakdongensis</name>
    <dbReference type="NCBI Taxonomy" id="3073563"/>
    <lineage>
        <taxon>Bacteria</taxon>
        <taxon>Pseudomonadati</taxon>
        <taxon>Bacteroidota</taxon>
        <taxon>Flavobacteriia</taxon>
        <taxon>Flavobacteriales</taxon>
        <taxon>Flavobacteriaceae</taxon>
        <taxon>Flavobacterium</taxon>
    </lineage>
</organism>
<keyword evidence="3" id="KW-1185">Reference proteome</keyword>
<evidence type="ECO:0000313" key="3">
    <source>
        <dbReference type="Proteomes" id="UP001180481"/>
    </source>
</evidence>
<dbReference type="RefSeq" id="WP_309532410.1">
    <property type="nucleotide sequence ID" value="NZ_CP133721.1"/>
</dbReference>
<dbReference type="Proteomes" id="UP001180481">
    <property type="component" value="Chromosome"/>
</dbReference>
<dbReference type="EMBL" id="CP133721">
    <property type="protein sequence ID" value="WMW78086.1"/>
    <property type="molecule type" value="Genomic_DNA"/>
</dbReference>
<dbReference type="Pfam" id="PF14092">
    <property type="entry name" value="DUF4270"/>
    <property type="match status" value="1"/>
</dbReference>
<gene>
    <name evidence="2" type="ORF">RF683_01180</name>
</gene>
<evidence type="ECO:0000256" key="1">
    <source>
        <dbReference type="SAM" id="SignalP"/>
    </source>
</evidence>